<dbReference type="EMBL" id="JABUFE010000008">
    <property type="protein sequence ID" value="NSX55771.1"/>
    <property type="molecule type" value="Genomic_DNA"/>
</dbReference>
<comment type="caution">
    <text evidence="2">The sequence shown here is derived from an EMBL/GenBank/DDBJ whole genome shotgun (WGS) entry which is preliminary data.</text>
</comment>
<sequence>MRFLLTAILVFAGAAQADTIDGKTARDLLFHPKRTEVVMFRHDFLSDQDIQMLQQVALQQPYYTSVAVSPDDGVLSNATLAAANYHDVSAADTAALAACNAARDGRKPCVIVAHIRPKGWDARDLQLSGNATEDFRKSYLRARGTKALAVSPSTGQWSVIKGDNAQILAKETCDDKAKTSDCVVVLSE</sequence>
<protein>
    <submittedName>
        <fullName evidence="2">5-aminolevulic acid synthase</fullName>
    </submittedName>
</protein>
<name>A0ABX2ISA1_9RHOB</name>
<evidence type="ECO:0000313" key="3">
    <source>
        <dbReference type="Proteomes" id="UP000777935"/>
    </source>
</evidence>
<proteinExistence type="predicted"/>
<gene>
    <name evidence="2" type="ORF">HRQ87_13265</name>
</gene>
<keyword evidence="3" id="KW-1185">Reference proteome</keyword>
<feature type="signal peptide" evidence="1">
    <location>
        <begin position="1"/>
        <end position="17"/>
    </location>
</feature>
<evidence type="ECO:0000256" key="1">
    <source>
        <dbReference type="SAM" id="SignalP"/>
    </source>
</evidence>
<reference evidence="2 3" key="1">
    <citation type="submission" date="2020-06" db="EMBL/GenBank/DDBJ databases">
        <title>Sulfitobacter algicola sp. nov., isolated from green algae.</title>
        <authorList>
            <person name="Wang C."/>
        </authorList>
    </citation>
    <scope>NUCLEOTIDE SEQUENCE [LARGE SCALE GENOMIC DNA]</scope>
    <source>
        <strain evidence="2 3">1151</strain>
    </source>
</reference>
<dbReference type="Proteomes" id="UP000777935">
    <property type="component" value="Unassembled WGS sequence"/>
</dbReference>
<dbReference type="RefSeq" id="WP_174138926.1">
    <property type="nucleotide sequence ID" value="NZ_JABUFE010000008.1"/>
</dbReference>
<evidence type="ECO:0000313" key="2">
    <source>
        <dbReference type="EMBL" id="NSX55771.1"/>
    </source>
</evidence>
<organism evidence="2 3">
    <name type="scientific">Parasulfitobacter algicola</name>
    <dbReference type="NCBI Taxonomy" id="2614809"/>
    <lineage>
        <taxon>Bacteria</taxon>
        <taxon>Pseudomonadati</taxon>
        <taxon>Pseudomonadota</taxon>
        <taxon>Alphaproteobacteria</taxon>
        <taxon>Rhodobacterales</taxon>
        <taxon>Roseobacteraceae</taxon>
        <taxon>Parasulfitobacter</taxon>
    </lineage>
</organism>
<keyword evidence="1" id="KW-0732">Signal</keyword>
<accession>A0ABX2ISA1</accession>
<feature type="chain" id="PRO_5046915509" evidence="1">
    <location>
        <begin position="18"/>
        <end position="188"/>
    </location>
</feature>